<evidence type="ECO:0000256" key="1">
    <source>
        <dbReference type="ARBA" id="ARBA00004141"/>
    </source>
</evidence>
<evidence type="ECO:0000313" key="8">
    <source>
        <dbReference type="EMBL" id="EKV20413.1"/>
    </source>
</evidence>
<dbReference type="InterPro" id="IPR049326">
    <property type="entry name" value="Rhodopsin_dom_fungi"/>
</dbReference>
<feature type="transmembrane region" description="Helical" evidence="6">
    <location>
        <begin position="160"/>
        <end position="181"/>
    </location>
</feature>
<dbReference type="GO" id="GO:0016020">
    <property type="term" value="C:membrane"/>
    <property type="evidence" value="ECO:0007669"/>
    <property type="project" value="UniProtKB-SubCell"/>
</dbReference>
<evidence type="ECO:0000256" key="6">
    <source>
        <dbReference type="SAM" id="Phobius"/>
    </source>
</evidence>
<reference evidence="9" key="1">
    <citation type="journal article" date="2012" name="BMC Genomics">
        <title>Genome sequence of the necrotrophic fungus Penicillium digitatum, the main postharvest pathogen of citrus.</title>
        <authorList>
            <person name="Marcet-Houben M."/>
            <person name="Ballester A.-R."/>
            <person name="de la Fuente B."/>
            <person name="Harries E."/>
            <person name="Marcos J.F."/>
            <person name="Gonzalez-Candelas L."/>
            <person name="Gabaldon T."/>
        </authorList>
    </citation>
    <scope>NUCLEOTIDE SEQUENCE [LARGE SCALE GENOMIC DNA]</scope>
    <source>
        <strain evidence="9">Pd1 / CECT 20795</strain>
    </source>
</reference>
<keyword evidence="2 6" id="KW-0812">Transmembrane</keyword>
<dbReference type="Proteomes" id="UP000009886">
    <property type="component" value="Unassembled WGS sequence"/>
</dbReference>
<evidence type="ECO:0000256" key="3">
    <source>
        <dbReference type="ARBA" id="ARBA00022989"/>
    </source>
</evidence>
<feature type="transmembrane region" description="Helical" evidence="6">
    <location>
        <begin position="54"/>
        <end position="82"/>
    </location>
</feature>
<dbReference type="HOGENOM" id="CLU_028200_0_1_1"/>
<dbReference type="AlphaFoldDB" id="K9H0N8"/>
<dbReference type="EMBL" id="AKCU01000119">
    <property type="protein sequence ID" value="EKV20413.1"/>
    <property type="molecule type" value="Genomic_DNA"/>
</dbReference>
<dbReference type="OrthoDB" id="5329176at2759"/>
<keyword evidence="3 6" id="KW-1133">Transmembrane helix</keyword>
<organism evidence="8 9">
    <name type="scientific">Penicillium digitatum (strain Pd1 / CECT 20795)</name>
    <name type="common">Green mold</name>
    <dbReference type="NCBI Taxonomy" id="1170230"/>
    <lineage>
        <taxon>Eukaryota</taxon>
        <taxon>Fungi</taxon>
        <taxon>Dikarya</taxon>
        <taxon>Ascomycota</taxon>
        <taxon>Pezizomycotina</taxon>
        <taxon>Eurotiomycetes</taxon>
        <taxon>Eurotiomycetidae</taxon>
        <taxon>Eurotiales</taxon>
        <taxon>Aspergillaceae</taxon>
        <taxon>Penicillium</taxon>
    </lineage>
</organism>
<dbReference type="PANTHER" id="PTHR33048:SF47">
    <property type="entry name" value="INTEGRAL MEMBRANE PROTEIN-RELATED"/>
    <property type="match status" value="1"/>
</dbReference>
<protein>
    <recommendedName>
        <fullName evidence="7">Rhodopsin domain-containing protein</fullName>
    </recommendedName>
</protein>
<dbReference type="KEGG" id="pdp:PDIP_16740"/>
<proteinExistence type="inferred from homology"/>
<feature type="transmembrane region" description="Helical" evidence="6">
    <location>
        <begin position="276"/>
        <end position="295"/>
    </location>
</feature>
<evidence type="ECO:0000256" key="2">
    <source>
        <dbReference type="ARBA" id="ARBA00022692"/>
    </source>
</evidence>
<feature type="transmembrane region" description="Helical" evidence="6">
    <location>
        <begin position="130"/>
        <end position="148"/>
    </location>
</feature>
<feature type="transmembrane region" description="Helical" evidence="6">
    <location>
        <begin position="238"/>
        <end position="256"/>
    </location>
</feature>
<name>K9H0N8_PEND1</name>
<comment type="similarity">
    <text evidence="5">Belongs to the SAT4 family.</text>
</comment>
<feature type="transmembrane region" description="Helical" evidence="6">
    <location>
        <begin position="212"/>
        <end position="231"/>
    </location>
</feature>
<evidence type="ECO:0000256" key="4">
    <source>
        <dbReference type="ARBA" id="ARBA00023136"/>
    </source>
</evidence>
<dbReference type="Pfam" id="PF20684">
    <property type="entry name" value="Fung_rhodopsin"/>
    <property type="match status" value="1"/>
</dbReference>
<sequence length="386" mass="42599">MAPPSTAFLYSLGHNTVGKADIAVQSVLLALVLVFVGLRVWSRRLQCLSLQWNDILILVATFFVVGRYAVEIIMVVLCGLGLHSTELAQVGGLEVWVQFNEVSRQEPRFDSCRLSLLNQHYHQLTYAGDLLWVTAIAVIQLSILDYYVHTFGRRTMTLLAAVIMGLCVALWFASFFATAFFCTPPKKIWLADNPGHCGDRKMLNTGVNASEIILSFFVVILPIPLMWNLPLSRTRKTALVCIQVLGLAIIALIPIRAKFKSDLDPEGPPYGSAGQSMISCIVPLLGIIVACLPTLEPAIQRIFRISTHPASSPTSVYDPNLANYWKATVLSCRGVEEPEIPLVTLTQPLVAKIGYFTPGGIQVTSHWEIHSSRGSTRLDRSPVRQT</sequence>
<dbReference type="InterPro" id="IPR052337">
    <property type="entry name" value="SAT4-like"/>
</dbReference>
<feature type="transmembrane region" description="Helical" evidence="6">
    <location>
        <begin position="22"/>
        <end position="42"/>
    </location>
</feature>
<evidence type="ECO:0000259" key="7">
    <source>
        <dbReference type="Pfam" id="PF20684"/>
    </source>
</evidence>
<keyword evidence="4 6" id="KW-0472">Membrane</keyword>
<comment type="caution">
    <text evidence="8">The sequence shown here is derived from an EMBL/GenBank/DDBJ whole genome shotgun (WGS) entry which is preliminary data.</text>
</comment>
<dbReference type="VEuPathDB" id="FungiDB:PDIP_16740"/>
<comment type="subcellular location">
    <subcellularLocation>
        <location evidence="1">Membrane</location>
        <topology evidence="1">Multi-pass membrane protein</topology>
    </subcellularLocation>
</comment>
<gene>
    <name evidence="8" type="ORF">PDIP_16740</name>
</gene>
<feature type="domain" description="Rhodopsin" evidence="7">
    <location>
        <begin position="38"/>
        <end position="301"/>
    </location>
</feature>
<accession>K9H0N8</accession>
<dbReference type="PANTHER" id="PTHR33048">
    <property type="entry name" value="PTH11-LIKE INTEGRAL MEMBRANE PROTEIN (AFU_ORTHOLOGUE AFUA_5G11245)"/>
    <property type="match status" value="1"/>
</dbReference>
<evidence type="ECO:0000256" key="5">
    <source>
        <dbReference type="ARBA" id="ARBA00038359"/>
    </source>
</evidence>
<evidence type="ECO:0000313" key="9">
    <source>
        <dbReference type="Proteomes" id="UP000009886"/>
    </source>
</evidence>